<evidence type="ECO:0000256" key="1">
    <source>
        <dbReference type="ARBA" id="ARBA00022723"/>
    </source>
</evidence>
<dbReference type="GO" id="GO:0016787">
    <property type="term" value="F:hydrolase activity"/>
    <property type="evidence" value="ECO:0007669"/>
    <property type="project" value="UniProtKB-KW"/>
</dbReference>
<evidence type="ECO:0000256" key="2">
    <source>
        <dbReference type="ARBA" id="ARBA00022801"/>
    </source>
</evidence>
<dbReference type="Gene3D" id="3.30.70.360">
    <property type="match status" value="1"/>
</dbReference>
<dbReference type="PANTHER" id="PTHR43808:SF9">
    <property type="entry name" value="BLL0789 PROTEIN"/>
    <property type="match status" value="1"/>
</dbReference>
<dbReference type="InterPro" id="IPR002933">
    <property type="entry name" value="Peptidase_M20"/>
</dbReference>
<dbReference type="AlphaFoldDB" id="A0A5R9F1F9"/>
<dbReference type="InterPro" id="IPR017150">
    <property type="entry name" value="Pept_M20_glutamate_carboxypep"/>
</dbReference>
<feature type="domain" description="Peptidase M20 dimerisation" evidence="4">
    <location>
        <begin position="180"/>
        <end position="271"/>
    </location>
</feature>
<dbReference type="RefSeq" id="WP_138127876.1">
    <property type="nucleotide sequence ID" value="NZ_SWLG01000012.1"/>
</dbReference>
<dbReference type="InterPro" id="IPR050072">
    <property type="entry name" value="Peptidase_M20A"/>
</dbReference>
<organism evidence="5 6">
    <name type="scientific">Exobacillus caeni</name>
    <dbReference type="NCBI Taxonomy" id="2574798"/>
    <lineage>
        <taxon>Bacteria</taxon>
        <taxon>Bacillati</taxon>
        <taxon>Bacillota</taxon>
        <taxon>Bacilli</taxon>
        <taxon>Bacillales</taxon>
        <taxon>Guptibacillaceae</taxon>
        <taxon>Exobacillus</taxon>
    </lineage>
</organism>
<feature type="active site" evidence="3">
    <location>
        <position position="86"/>
    </location>
</feature>
<dbReference type="InterPro" id="IPR011650">
    <property type="entry name" value="Peptidase_M20_dimer"/>
</dbReference>
<comment type="caution">
    <text evidence="5">The sequence shown here is derived from an EMBL/GenBank/DDBJ whole genome shotgun (WGS) entry which is preliminary data.</text>
</comment>
<keyword evidence="6" id="KW-1185">Reference proteome</keyword>
<reference evidence="5 6" key="1">
    <citation type="submission" date="2019-04" db="EMBL/GenBank/DDBJ databases">
        <title>Bacillus caeni sp. nov., a bacterium isolated from mangrove sediment.</title>
        <authorList>
            <person name="Huang H."/>
            <person name="Mo K."/>
            <person name="Hu Y."/>
        </authorList>
    </citation>
    <scope>NUCLEOTIDE SEQUENCE [LARGE SCALE GENOMIC DNA]</scope>
    <source>
        <strain evidence="5 6">HB172195</strain>
    </source>
</reference>
<dbReference type="SUPFAM" id="SSF53187">
    <property type="entry name" value="Zn-dependent exopeptidases"/>
    <property type="match status" value="1"/>
</dbReference>
<dbReference type="OrthoDB" id="9783294at2"/>
<dbReference type="InterPro" id="IPR036264">
    <property type="entry name" value="Bact_exopeptidase_dim_dom"/>
</dbReference>
<dbReference type="EMBL" id="SWLG01000012">
    <property type="protein sequence ID" value="TLS36266.1"/>
    <property type="molecule type" value="Genomic_DNA"/>
</dbReference>
<evidence type="ECO:0000259" key="4">
    <source>
        <dbReference type="Pfam" id="PF07687"/>
    </source>
</evidence>
<protein>
    <submittedName>
        <fullName evidence="5">M20 family metallopeptidase</fullName>
    </submittedName>
</protein>
<dbReference type="PIRSF" id="PIRSF037238">
    <property type="entry name" value="Carboxypeptidase_G2"/>
    <property type="match status" value="1"/>
</dbReference>
<evidence type="ECO:0000313" key="6">
    <source>
        <dbReference type="Proteomes" id="UP000308230"/>
    </source>
</evidence>
<accession>A0A5R9F1F9</accession>
<dbReference type="SUPFAM" id="SSF55031">
    <property type="entry name" value="Bacterial exopeptidase dimerisation domain"/>
    <property type="match status" value="1"/>
</dbReference>
<evidence type="ECO:0000313" key="5">
    <source>
        <dbReference type="EMBL" id="TLS36266.1"/>
    </source>
</evidence>
<gene>
    <name evidence="5" type="ORF">FCL54_16665</name>
</gene>
<dbReference type="Pfam" id="PF01546">
    <property type="entry name" value="Peptidase_M20"/>
    <property type="match status" value="1"/>
</dbReference>
<feature type="active site" description="Proton acceptor" evidence="3">
    <location>
        <position position="144"/>
    </location>
</feature>
<evidence type="ECO:0000256" key="3">
    <source>
        <dbReference type="PIRSR" id="PIRSR037238-1"/>
    </source>
</evidence>
<dbReference type="GO" id="GO:0046872">
    <property type="term" value="F:metal ion binding"/>
    <property type="evidence" value="ECO:0007669"/>
    <property type="project" value="UniProtKB-KW"/>
</dbReference>
<dbReference type="Gene3D" id="3.40.630.10">
    <property type="entry name" value="Zn peptidases"/>
    <property type="match status" value="1"/>
</dbReference>
<keyword evidence="1" id="KW-0479">Metal-binding</keyword>
<dbReference type="CDD" id="cd03885">
    <property type="entry name" value="M20_CPDG2"/>
    <property type="match status" value="1"/>
</dbReference>
<keyword evidence="2" id="KW-0378">Hydrolase</keyword>
<dbReference type="PANTHER" id="PTHR43808">
    <property type="entry name" value="ACETYLORNITHINE DEACETYLASE"/>
    <property type="match status" value="1"/>
</dbReference>
<dbReference type="Pfam" id="PF07687">
    <property type="entry name" value="M20_dimer"/>
    <property type="match status" value="1"/>
</dbReference>
<proteinExistence type="predicted"/>
<name>A0A5R9F1F9_9BACL</name>
<dbReference type="Proteomes" id="UP000308230">
    <property type="component" value="Unassembled WGS sequence"/>
</dbReference>
<sequence length="378" mass="40976">MSELLTYLKENEKDIEQTLLKLVTAESPSRNKALTDICGLVLKEEFDRLVGGKAETIIKEEVGNQYRFTYGTGDESEQILIIGHYDTVWDQGALPIRKENGKLYGPGAFDMKGGLTITFWALRALKEAGITGKRKIVVLVTSDEEIGSDHSRALIEEEAKKSVMVFVPESSISPDGAVKTARKGVGILKLKVYGKAVHAGIDPWSGVSAIDELALQIADLKKLDNKEDGISINIGKISGGTRTNVVAAYAEAEVDIRFEKKQQGDELEKAVLNRPVFIEGATVEMEGGINRYPLERTEKVVSLYEQLKEIAAEHGYILKEGKSGGGSDGNFTAGVGVPTIDGLGPVGDGAHAENEHIILENLPYRAALVAEVLKRNIG</sequence>